<name>A0A8R7TUZ7_TRIUA</name>
<evidence type="ECO:0000256" key="2">
    <source>
        <dbReference type="SAM" id="Phobius"/>
    </source>
</evidence>
<evidence type="ECO:0000256" key="1">
    <source>
        <dbReference type="SAM" id="MobiDB-lite"/>
    </source>
</evidence>
<reference evidence="3" key="3">
    <citation type="submission" date="2022-06" db="UniProtKB">
        <authorList>
            <consortium name="EnsemblPlants"/>
        </authorList>
    </citation>
    <scope>IDENTIFICATION</scope>
</reference>
<evidence type="ECO:0000313" key="4">
    <source>
        <dbReference type="Proteomes" id="UP000015106"/>
    </source>
</evidence>
<reference evidence="3" key="2">
    <citation type="submission" date="2018-03" db="EMBL/GenBank/DDBJ databases">
        <title>The Triticum urartu genome reveals the dynamic nature of wheat genome evolution.</title>
        <authorList>
            <person name="Ling H."/>
            <person name="Ma B."/>
            <person name="Shi X."/>
            <person name="Liu H."/>
            <person name="Dong L."/>
            <person name="Sun H."/>
            <person name="Cao Y."/>
            <person name="Gao Q."/>
            <person name="Zheng S."/>
            <person name="Li Y."/>
            <person name="Yu Y."/>
            <person name="Du H."/>
            <person name="Qi M."/>
            <person name="Li Y."/>
            <person name="Yu H."/>
            <person name="Cui Y."/>
            <person name="Wang N."/>
            <person name="Chen C."/>
            <person name="Wu H."/>
            <person name="Zhao Y."/>
            <person name="Zhang J."/>
            <person name="Li Y."/>
            <person name="Zhou W."/>
            <person name="Zhang B."/>
            <person name="Hu W."/>
            <person name="Eijk M."/>
            <person name="Tang J."/>
            <person name="Witsenboer H."/>
            <person name="Zhao S."/>
            <person name="Li Z."/>
            <person name="Zhang A."/>
            <person name="Wang D."/>
            <person name="Liang C."/>
        </authorList>
    </citation>
    <scope>NUCLEOTIDE SEQUENCE [LARGE SCALE GENOMIC DNA]</scope>
    <source>
        <strain evidence="3">cv. G1812</strain>
    </source>
</reference>
<reference evidence="4" key="1">
    <citation type="journal article" date="2013" name="Nature">
        <title>Draft genome of the wheat A-genome progenitor Triticum urartu.</title>
        <authorList>
            <person name="Ling H.Q."/>
            <person name="Zhao S."/>
            <person name="Liu D."/>
            <person name="Wang J."/>
            <person name="Sun H."/>
            <person name="Zhang C."/>
            <person name="Fan H."/>
            <person name="Li D."/>
            <person name="Dong L."/>
            <person name="Tao Y."/>
            <person name="Gao C."/>
            <person name="Wu H."/>
            <person name="Li Y."/>
            <person name="Cui Y."/>
            <person name="Guo X."/>
            <person name="Zheng S."/>
            <person name="Wang B."/>
            <person name="Yu K."/>
            <person name="Liang Q."/>
            <person name="Yang W."/>
            <person name="Lou X."/>
            <person name="Chen J."/>
            <person name="Feng M."/>
            <person name="Jian J."/>
            <person name="Zhang X."/>
            <person name="Luo G."/>
            <person name="Jiang Y."/>
            <person name="Liu J."/>
            <person name="Wang Z."/>
            <person name="Sha Y."/>
            <person name="Zhang B."/>
            <person name="Wu H."/>
            <person name="Tang D."/>
            <person name="Shen Q."/>
            <person name="Xue P."/>
            <person name="Zou S."/>
            <person name="Wang X."/>
            <person name="Liu X."/>
            <person name="Wang F."/>
            <person name="Yang Y."/>
            <person name="An X."/>
            <person name="Dong Z."/>
            <person name="Zhang K."/>
            <person name="Zhang X."/>
            <person name="Luo M.C."/>
            <person name="Dvorak J."/>
            <person name="Tong Y."/>
            <person name="Wang J."/>
            <person name="Yang H."/>
            <person name="Li Z."/>
            <person name="Wang D."/>
            <person name="Zhang A."/>
            <person name="Wang J."/>
        </authorList>
    </citation>
    <scope>NUCLEOTIDE SEQUENCE</scope>
    <source>
        <strain evidence="4">cv. G1812</strain>
    </source>
</reference>
<keyword evidence="2" id="KW-1133">Transmembrane helix</keyword>
<dbReference type="Gramene" id="TuG1812G0300002433.01.T01">
    <property type="protein sequence ID" value="TuG1812G0300002433.01.T01.cds239558"/>
    <property type="gene ID" value="TuG1812G0300002433.01"/>
</dbReference>
<dbReference type="EnsemblPlants" id="TuG1812G0300002433.01.T04">
    <property type="protein sequence ID" value="TuG1812G0300002433.01.T04.cds239558"/>
    <property type="gene ID" value="TuG1812G0300002433.01"/>
</dbReference>
<protein>
    <submittedName>
        <fullName evidence="3">Uncharacterized protein</fullName>
    </submittedName>
</protein>
<dbReference type="EnsemblPlants" id="TuG1812G0300002433.01.T01">
    <property type="protein sequence ID" value="TuG1812G0300002433.01.T01.cds239558"/>
    <property type="gene ID" value="TuG1812G0300002433.01"/>
</dbReference>
<organism evidence="3 4">
    <name type="scientific">Triticum urartu</name>
    <name type="common">Red wild einkorn</name>
    <name type="synonym">Crithodium urartu</name>
    <dbReference type="NCBI Taxonomy" id="4572"/>
    <lineage>
        <taxon>Eukaryota</taxon>
        <taxon>Viridiplantae</taxon>
        <taxon>Streptophyta</taxon>
        <taxon>Embryophyta</taxon>
        <taxon>Tracheophyta</taxon>
        <taxon>Spermatophyta</taxon>
        <taxon>Magnoliopsida</taxon>
        <taxon>Liliopsida</taxon>
        <taxon>Poales</taxon>
        <taxon>Poaceae</taxon>
        <taxon>BOP clade</taxon>
        <taxon>Pooideae</taxon>
        <taxon>Triticodae</taxon>
        <taxon>Triticeae</taxon>
        <taxon>Triticinae</taxon>
        <taxon>Triticum</taxon>
    </lineage>
</organism>
<feature type="transmembrane region" description="Helical" evidence="2">
    <location>
        <begin position="82"/>
        <end position="102"/>
    </location>
</feature>
<keyword evidence="2" id="KW-0812">Transmembrane</keyword>
<proteinExistence type="predicted"/>
<keyword evidence="4" id="KW-1185">Reference proteome</keyword>
<accession>A0A8R7TUZ7</accession>
<dbReference type="AlphaFoldDB" id="A0A8R7TUZ7"/>
<feature type="region of interest" description="Disordered" evidence="1">
    <location>
        <begin position="1"/>
        <end position="48"/>
    </location>
</feature>
<evidence type="ECO:0000313" key="3">
    <source>
        <dbReference type="EnsemblPlants" id="TuG1812G0300002433.01.T01.cds239558"/>
    </source>
</evidence>
<dbReference type="Gramene" id="TuG1812G0300002433.01.T03">
    <property type="protein sequence ID" value="TuG1812G0300002433.01.T03.cds239558"/>
    <property type="gene ID" value="TuG1812G0300002433.01"/>
</dbReference>
<dbReference type="Proteomes" id="UP000015106">
    <property type="component" value="Chromosome 3"/>
</dbReference>
<feature type="compositionally biased region" description="Pro residues" evidence="1">
    <location>
        <begin position="1"/>
        <end position="20"/>
    </location>
</feature>
<keyword evidence="2" id="KW-0472">Membrane</keyword>
<dbReference type="Gramene" id="TuG1812G0300002433.01.T04">
    <property type="protein sequence ID" value="TuG1812G0300002433.01.T04.cds239558"/>
    <property type="gene ID" value="TuG1812G0300002433.01"/>
</dbReference>
<sequence length="110" mass="12102">MPPHPHLLPRSRPPMPPMRAPPTHSRPTPGAHATTPAPPSSMRARRRPCSPFPLLACAPPPLWPSPASRSSPWTRGRWSPWMMGRSSGCLVVTSMLLLVCVVQSSDMKKR</sequence>
<dbReference type="EnsemblPlants" id="TuG1812G0300002433.01.T03">
    <property type="protein sequence ID" value="TuG1812G0300002433.01.T03.cds239558"/>
    <property type="gene ID" value="TuG1812G0300002433.01"/>
</dbReference>